<evidence type="ECO:0000313" key="2">
    <source>
        <dbReference type="EMBL" id="KAK9719448.1"/>
    </source>
</evidence>
<protein>
    <submittedName>
        <fullName evidence="2">Uncharacterized protein</fullName>
    </submittedName>
</protein>
<feature type="compositionally biased region" description="Basic and acidic residues" evidence="1">
    <location>
        <begin position="1"/>
        <end position="19"/>
    </location>
</feature>
<evidence type="ECO:0000256" key="1">
    <source>
        <dbReference type="SAM" id="MobiDB-lite"/>
    </source>
</evidence>
<dbReference type="AlphaFoldDB" id="A0AAW1KK06"/>
<reference evidence="2 3" key="1">
    <citation type="journal article" date="2024" name="BMC Genomics">
        <title>De novo assembly and annotation of Popillia japonica's genome with initial clues to its potential as an invasive pest.</title>
        <authorList>
            <person name="Cucini C."/>
            <person name="Boschi S."/>
            <person name="Funari R."/>
            <person name="Cardaioli E."/>
            <person name="Iannotti N."/>
            <person name="Marturano G."/>
            <person name="Paoli F."/>
            <person name="Bruttini M."/>
            <person name="Carapelli A."/>
            <person name="Frati F."/>
            <person name="Nardi F."/>
        </authorList>
    </citation>
    <scope>NUCLEOTIDE SEQUENCE [LARGE SCALE GENOMIC DNA]</scope>
    <source>
        <strain evidence="2">DMR45628</strain>
    </source>
</reference>
<organism evidence="2 3">
    <name type="scientific">Popillia japonica</name>
    <name type="common">Japanese beetle</name>
    <dbReference type="NCBI Taxonomy" id="7064"/>
    <lineage>
        <taxon>Eukaryota</taxon>
        <taxon>Metazoa</taxon>
        <taxon>Ecdysozoa</taxon>
        <taxon>Arthropoda</taxon>
        <taxon>Hexapoda</taxon>
        <taxon>Insecta</taxon>
        <taxon>Pterygota</taxon>
        <taxon>Neoptera</taxon>
        <taxon>Endopterygota</taxon>
        <taxon>Coleoptera</taxon>
        <taxon>Polyphaga</taxon>
        <taxon>Scarabaeiformia</taxon>
        <taxon>Scarabaeidae</taxon>
        <taxon>Rutelinae</taxon>
        <taxon>Popillia</taxon>
    </lineage>
</organism>
<evidence type="ECO:0000313" key="3">
    <source>
        <dbReference type="Proteomes" id="UP001458880"/>
    </source>
</evidence>
<gene>
    <name evidence="2" type="ORF">QE152_g22622</name>
</gene>
<keyword evidence="3" id="KW-1185">Reference proteome</keyword>
<dbReference type="Proteomes" id="UP001458880">
    <property type="component" value="Unassembled WGS sequence"/>
</dbReference>
<feature type="region of interest" description="Disordered" evidence="1">
    <location>
        <begin position="1"/>
        <end position="57"/>
    </location>
</feature>
<sequence>MSNIDSRTEVEKRSTEIKNLKPSNKNRGHNGKGKSWKNRSNSRQDTFRSRTGDKEVANYSKQLEHSLLLGQKDISAALGALESTQTLKDSILCH</sequence>
<accession>A0AAW1KK06</accession>
<proteinExistence type="predicted"/>
<feature type="compositionally biased region" description="Basic residues" evidence="1">
    <location>
        <begin position="24"/>
        <end position="37"/>
    </location>
</feature>
<comment type="caution">
    <text evidence="2">The sequence shown here is derived from an EMBL/GenBank/DDBJ whole genome shotgun (WGS) entry which is preliminary data.</text>
</comment>
<dbReference type="EMBL" id="JASPKY010000219">
    <property type="protein sequence ID" value="KAK9719448.1"/>
    <property type="molecule type" value="Genomic_DNA"/>
</dbReference>
<feature type="compositionally biased region" description="Basic and acidic residues" evidence="1">
    <location>
        <begin position="45"/>
        <end position="56"/>
    </location>
</feature>
<name>A0AAW1KK06_POPJA</name>